<evidence type="ECO:0000313" key="1">
    <source>
        <dbReference type="EMBL" id="MBK1870371.1"/>
    </source>
</evidence>
<name>A0ACC5RCD8_9HYPH</name>
<accession>A0ACC5RCD8</accession>
<organism evidence="1 2">
    <name type="scientific">Taklimakanibacter albus</name>
    <dbReference type="NCBI Taxonomy" id="2800327"/>
    <lineage>
        <taxon>Bacteria</taxon>
        <taxon>Pseudomonadati</taxon>
        <taxon>Pseudomonadota</taxon>
        <taxon>Alphaproteobacteria</taxon>
        <taxon>Hyphomicrobiales</taxon>
        <taxon>Aestuariivirgaceae</taxon>
        <taxon>Taklimakanibacter</taxon>
    </lineage>
</organism>
<reference evidence="1" key="1">
    <citation type="submission" date="2021-01" db="EMBL/GenBank/DDBJ databases">
        <authorList>
            <person name="Sun Q."/>
        </authorList>
    </citation>
    <scope>NUCLEOTIDE SEQUENCE</scope>
    <source>
        <strain evidence="1">YIM B02566</strain>
    </source>
</reference>
<gene>
    <name evidence="1" type="ORF">JHL16_28665</name>
</gene>
<dbReference type="EMBL" id="JAENHL010000008">
    <property type="protein sequence ID" value="MBK1870371.1"/>
    <property type="molecule type" value="Genomic_DNA"/>
</dbReference>
<sequence>MTRRPLQRVQAALVAKRYFVGRRTKSQIADELGISRFKVARLIDAAIESGIVRFVIAEEGDLDTELAQAIRQKFNLKAALVLSGPDLPTNALTQPLGILAAQLLEETLEDGQLLGVAWGRTLAATARAAARLPKVDVIQAAGSPAGLDFTQSPVELVHRLASVSGGAAYPVYGPMWAEDSQLIERLRSEPSIASVMARYDAIDVLVVGIGSWHPEESCLCSGFPPAWREAALAKGVRADLCATLIDDAGNAVPNLLDEMGLSITTAQLRRIPEVIGIGGGLEKAEAIAAVLRGGWINVLVTDAGVARRLLA</sequence>
<keyword evidence="1" id="KW-0238">DNA-binding</keyword>
<protein>
    <submittedName>
        <fullName evidence="1">DNA-binding transcriptional regulator</fullName>
    </submittedName>
</protein>
<keyword evidence="2" id="KW-1185">Reference proteome</keyword>
<proteinExistence type="predicted"/>
<dbReference type="Proteomes" id="UP000616151">
    <property type="component" value="Unassembled WGS sequence"/>
</dbReference>
<evidence type="ECO:0000313" key="2">
    <source>
        <dbReference type="Proteomes" id="UP000616151"/>
    </source>
</evidence>
<comment type="caution">
    <text evidence="1">The sequence shown here is derived from an EMBL/GenBank/DDBJ whole genome shotgun (WGS) entry which is preliminary data.</text>
</comment>